<dbReference type="Proteomes" id="UP001442841">
    <property type="component" value="Chromosome"/>
</dbReference>
<dbReference type="RefSeq" id="WP_425308948.1">
    <property type="nucleotide sequence ID" value="NZ_CP154795.1"/>
</dbReference>
<protein>
    <recommendedName>
        <fullName evidence="4">DUF222 domain-containing protein</fullName>
    </recommendedName>
</protein>
<evidence type="ECO:0000313" key="3">
    <source>
        <dbReference type="Proteomes" id="UP001442841"/>
    </source>
</evidence>
<evidence type="ECO:0000313" key="2">
    <source>
        <dbReference type="EMBL" id="XAN07487.1"/>
    </source>
</evidence>
<keyword evidence="3" id="KW-1185">Reference proteome</keyword>
<gene>
    <name evidence="2" type="ORF">AADG42_09335</name>
</gene>
<proteinExistence type="predicted"/>
<accession>A0ABZ3FRP6</accession>
<dbReference type="EMBL" id="CP154795">
    <property type="protein sequence ID" value="XAN07487.1"/>
    <property type="molecule type" value="Genomic_DNA"/>
</dbReference>
<organism evidence="2 3">
    <name type="scientific">Ammonicoccus fulvus</name>
    <dbReference type="NCBI Taxonomy" id="3138240"/>
    <lineage>
        <taxon>Bacteria</taxon>
        <taxon>Bacillati</taxon>
        <taxon>Actinomycetota</taxon>
        <taxon>Actinomycetes</taxon>
        <taxon>Propionibacteriales</taxon>
        <taxon>Propionibacteriaceae</taxon>
        <taxon>Ammonicoccus</taxon>
    </lineage>
</organism>
<evidence type="ECO:0000256" key="1">
    <source>
        <dbReference type="SAM" id="MobiDB-lite"/>
    </source>
</evidence>
<feature type="region of interest" description="Disordered" evidence="1">
    <location>
        <begin position="119"/>
        <end position="141"/>
    </location>
</feature>
<evidence type="ECO:0008006" key="4">
    <source>
        <dbReference type="Google" id="ProtNLM"/>
    </source>
</evidence>
<reference evidence="2 3" key="1">
    <citation type="submission" date="2024-04" db="EMBL/GenBank/DDBJ databases">
        <title>Isolation of an actinomycete strain from pig manure.</title>
        <authorList>
            <person name="Gong T."/>
            <person name="Yu Z."/>
            <person name="An M."/>
            <person name="Wei C."/>
            <person name="Yang W."/>
            <person name="Liu L."/>
        </authorList>
    </citation>
    <scope>NUCLEOTIDE SEQUENCE [LARGE SCALE GENOMIC DNA]</scope>
    <source>
        <strain evidence="2 3">ZF39</strain>
    </source>
</reference>
<name>A0ABZ3FRP6_9ACTN</name>
<sequence>MTPFRSDPRTDKAEGLGAWGVLSASDRIEREILDALDAAEEVHRIVAVQDPWGLLLLTARRLVLARDEAGLAIRSFPLTSQLTRQGGGRRRVTARIDNGQGMFLGVRIKIQDFDALEESLGSTRSSPHQEPGPASEAGATASWPVYPPLAEEAGVAAPEPRFPLYGQSAELPPNLPNTASTGVDPSVLALAERIATRRRDCTHLQALTEVPEASKDDYPPEALKARRKARHQVDMALLFLKDAEKESRSMSARWSSISLAESSLDSARSWLGVPPLPSPDR</sequence>